<dbReference type="InterPro" id="IPR010949">
    <property type="entry name" value="TonB_Hb/transfer/lactofer_rcpt"/>
</dbReference>
<evidence type="ECO:0000259" key="14">
    <source>
        <dbReference type="Pfam" id="PF00593"/>
    </source>
</evidence>
<dbReference type="Gene3D" id="2.170.130.10">
    <property type="entry name" value="TonB-dependent receptor, plug domain"/>
    <property type="match status" value="1"/>
</dbReference>
<dbReference type="PANTHER" id="PTHR30069:SF29">
    <property type="entry name" value="HEMOGLOBIN AND HEMOGLOBIN-HAPTOGLOBIN-BINDING PROTEIN 1-RELATED"/>
    <property type="match status" value="1"/>
</dbReference>
<evidence type="ECO:0000256" key="11">
    <source>
        <dbReference type="PROSITE-ProRule" id="PRU01360"/>
    </source>
</evidence>
<evidence type="ECO:0000256" key="1">
    <source>
        <dbReference type="ARBA" id="ARBA00004571"/>
    </source>
</evidence>
<dbReference type="PANTHER" id="PTHR30069">
    <property type="entry name" value="TONB-DEPENDENT OUTER MEMBRANE RECEPTOR"/>
    <property type="match status" value="1"/>
</dbReference>
<proteinExistence type="inferred from homology"/>
<feature type="signal peptide" evidence="13">
    <location>
        <begin position="1"/>
        <end position="31"/>
    </location>
</feature>
<evidence type="ECO:0000256" key="2">
    <source>
        <dbReference type="ARBA" id="ARBA00008143"/>
    </source>
</evidence>
<keyword evidence="7 12" id="KW-0798">TonB box</keyword>
<dbReference type="Pfam" id="PF07715">
    <property type="entry name" value="Plug"/>
    <property type="match status" value="1"/>
</dbReference>
<dbReference type="InterPro" id="IPR037066">
    <property type="entry name" value="Plug_dom_sf"/>
</dbReference>
<dbReference type="RefSeq" id="WP_316027205.1">
    <property type="nucleotide sequence ID" value="NZ_JAWDIO010000002.1"/>
</dbReference>
<evidence type="ECO:0000256" key="10">
    <source>
        <dbReference type="ARBA" id="ARBA00023237"/>
    </source>
</evidence>
<feature type="domain" description="TonB-dependent receptor plug" evidence="15">
    <location>
        <begin position="46"/>
        <end position="160"/>
    </location>
</feature>
<dbReference type="PROSITE" id="PS52016">
    <property type="entry name" value="TONB_DEPENDENT_REC_3"/>
    <property type="match status" value="1"/>
</dbReference>
<evidence type="ECO:0000313" key="17">
    <source>
        <dbReference type="Proteomes" id="UP001247805"/>
    </source>
</evidence>
<dbReference type="Gene3D" id="2.40.170.20">
    <property type="entry name" value="TonB-dependent receptor, beta-barrel domain"/>
    <property type="match status" value="1"/>
</dbReference>
<dbReference type="InterPro" id="IPR012910">
    <property type="entry name" value="Plug_dom"/>
</dbReference>
<dbReference type="Pfam" id="PF00593">
    <property type="entry name" value="TonB_dep_Rec_b-barrel"/>
    <property type="match status" value="1"/>
</dbReference>
<accession>A0ABU3T088</accession>
<keyword evidence="9 16" id="KW-0675">Receptor</keyword>
<organism evidence="16 17">
    <name type="scientific">Paraglaciecola aquimarina</name>
    <dbReference type="NCBI Taxonomy" id="1235557"/>
    <lineage>
        <taxon>Bacteria</taxon>
        <taxon>Pseudomonadati</taxon>
        <taxon>Pseudomonadota</taxon>
        <taxon>Gammaproteobacteria</taxon>
        <taxon>Alteromonadales</taxon>
        <taxon>Alteromonadaceae</taxon>
        <taxon>Paraglaciecola</taxon>
    </lineage>
</organism>
<sequence>MHYLRKRKTHALQKTLLAAALATLLSPTISAQVSLEKTKVGSQQQSNNKQNIQVLDADTVDSQMITDINDTVRYISGVSVNNTGNRFGDNGFNIRGMEGDAVAITLDGLSQGESLNPTTFSRYGMYSSTRNAIEPESVKSIEIVKGASSILAGSGALGGAVMYTTKDASDFLPATGNATAGNVKLGFDGRNNETLASLAVANRTGNFEGLLIFTQRDGNETSAHGNGADIEGAERGQADAFEQEKQNVLVKLSYHLSEQQELGVVFENFESQTLGTPLSRQSASYYDFNNTDDSDRERIGLFYKWQANNGAFDNLELTLNQQEIYTTGITAFSFGSGDTAYLRVEDRNYTQELTNFNLDLAKSFHSSNTSHDLIYGLTTQSTEVENHLQDVRYNGLTKDTGLRNGYPIVDPSWVPKTDSDTWTLYAQDTISLNQQFTITAGLRYDDTRYSPQTDETFIDPTGSVKDAEFSALSGQLMVNYEFQPNHHFIASVGSGFKAPTTQQLYLNTNGSDEFADSERVVDPDTGSVSYIPNGRVETDLDTVTNPDLEAEESINYELAYQWNSDKGSLKLSAFRSDYSNMIININQSRNFATPITSATLNTRVSGCNDTIIGDECWTVSQVTEDTWGVPTNTGEITVEGFELDATWNITPQWYASLSHSHTSGEYNNTVVGNSESNVNASFEKGDPLESIAPDNTVVGLNYHSGDYNWGLSSYARLIDGKDQDDSYTAVFYSDSATVIDIMAWYNVSDNLKLRANVTNLFDEEYSLWQKVRNVREGSGGFFGGVTGDGIDRYSEPGRQFAVTMTYTF</sequence>
<keyword evidence="3 11" id="KW-0813">Transport</keyword>
<comment type="similarity">
    <text evidence="2">Belongs to the TonB-dependent receptor family. Hemoglobin/haptoglobin binding protein subfamily.</text>
</comment>
<feature type="chain" id="PRO_5046786132" evidence="13">
    <location>
        <begin position="32"/>
        <end position="808"/>
    </location>
</feature>
<gene>
    <name evidence="16" type="ORF">RS130_18900</name>
</gene>
<protein>
    <submittedName>
        <fullName evidence="16">TonB-dependent hemoglobin/transferrin/lactoferrin family receptor</fullName>
    </submittedName>
</protein>
<evidence type="ECO:0000256" key="3">
    <source>
        <dbReference type="ARBA" id="ARBA00022448"/>
    </source>
</evidence>
<dbReference type="SUPFAM" id="SSF56935">
    <property type="entry name" value="Porins"/>
    <property type="match status" value="1"/>
</dbReference>
<evidence type="ECO:0000256" key="9">
    <source>
        <dbReference type="ARBA" id="ARBA00023170"/>
    </source>
</evidence>
<keyword evidence="4 11" id="KW-1134">Transmembrane beta strand</keyword>
<evidence type="ECO:0000256" key="7">
    <source>
        <dbReference type="ARBA" id="ARBA00023077"/>
    </source>
</evidence>
<dbReference type="CDD" id="cd01347">
    <property type="entry name" value="ligand_gated_channel"/>
    <property type="match status" value="1"/>
</dbReference>
<evidence type="ECO:0000256" key="13">
    <source>
        <dbReference type="SAM" id="SignalP"/>
    </source>
</evidence>
<dbReference type="Proteomes" id="UP001247805">
    <property type="component" value="Unassembled WGS sequence"/>
</dbReference>
<reference evidence="16 17" key="1">
    <citation type="submission" date="2023-10" db="EMBL/GenBank/DDBJ databases">
        <title>Glaciecola aquimarina strain GGW-M5 nov., isolated from a coastal seawater.</title>
        <authorList>
            <person name="Bayburt H."/>
            <person name="Kim J.M."/>
            <person name="Choi B.J."/>
            <person name="Jeon C.O."/>
        </authorList>
    </citation>
    <scope>NUCLEOTIDE SEQUENCE [LARGE SCALE GENOMIC DNA]</scope>
    <source>
        <strain evidence="16 17">KCTC 32108</strain>
    </source>
</reference>
<evidence type="ECO:0000256" key="4">
    <source>
        <dbReference type="ARBA" id="ARBA00022452"/>
    </source>
</evidence>
<dbReference type="NCBIfam" id="TIGR01786">
    <property type="entry name" value="TonB-hemlactrns"/>
    <property type="match status" value="1"/>
</dbReference>
<dbReference type="EMBL" id="JAWDIO010000002">
    <property type="protein sequence ID" value="MDU0355675.1"/>
    <property type="molecule type" value="Genomic_DNA"/>
</dbReference>
<dbReference type="InterPro" id="IPR039426">
    <property type="entry name" value="TonB-dep_rcpt-like"/>
</dbReference>
<keyword evidence="17" id="KW-1185">Reference proteome</keyword>
<keyword evidence="8 11" id="KW-0472">Membrane</keyword>
<keyword evidence="5 11" id="KW-0812">Transmembrane</keyword>
<dbReference type="InterPro" id="IPR036942">
    <property type="entry name" value="Beta-barrel_TonB_sf"/>
</dbReference>
<dbReference type="InterPro" id="IPR000531">
    <property type="entry name" value="Beta-barrel_TonB"/>
</dbReference>
<name>A0ABU3T088_9ALTE</name>
<comment type="caution">
    <text evidence="16">The sequence shown here is derived from an EMBL/GenBank/DDBJ whole genome shotgun (WGS) entry which is preliminary data.</text>
</comment>
<feature type="domain" description="TonB-dependent receptor-like beta-barrel" evidence="14">
    <location>
        <begin position="268"/>
        <end position="760"/>
    </location>
</feature>
<evidence type="ECO:0000256" key="8">
    <source>
        <dbReference type="ARBA" id="ARBA00023136"/>
    </source>
</evidence>
<evidence type="ECO:0000256" key="12">
    <source>
        <dbReference type="RuleBase" id="RU003357"/>
    </source>
</evidence>
<evidence type="ECO:0000259" key="15">
    <source>
        <dbReference type="Pfam" id="PF07715"/>
    </source>
</evidence>
<keyword evidence="6 13" id="KW-0732">Signal</keyword>
<evidence type="ECO:0000256" key="6">
    <source>
        <dbReference type="ARBA" id="ARBA00022729"/>
    </source>
</evidence>
<comment type="subcellular location">
    <subcellularLocation>
        <location evidence="1 11">Cell outer membrane</location>
        <topology evidence="1 11">Multi-pass membrane protein</topology>
    </subcellularLocation>
</comment>
<keyword evidence="10 11" id="KW-0998">Cell outer membrane</keyword>
<evidence type="ECO:0000256" key="5">
    <source>
        <dbReference type="ARBA" id="ARBA00022692"/>
    </source>
</evidence>
<evidence type="ECO:0000313" key="16">
    <source>
        <dbReference type="EMBL" id="MDU0355675.1"/>
    </source>
</evidence>